<dbReference type="InterPro" id="IPR025588">
    <property type="entry name" value="YcxB-like_C"/>
</dbReference>
<keyword evidence="1" id="KW-0472">Membrane</keyword>
<feature type="transmembrane region" description="Helical" evidence="1">
    <location>
        <begin position="53"/>
        <end position="72"/>
    </location>
</feature>
<dbReference type="EMBL" id="NRQW01000088">
    <property type="protein sequence ID" value="PLZ93039.1"/>
    <property type="molecule type" value="Genomic_DNA"/>
</dbReference>
<dbReference type="Proteomes" id="UP000235036">
    <property type="component" value="Unassembled WGS sequence"/>
</dbReference>
<evidence type="ECO:0000313" key="3">
    <source>
        <dbReference type="EMBL" id="PLZ93039.1"/>
    </source>
</evidence>
<proteinExistence type="predicted"/>
<evidence type="ECO:0000256" key="1">
    <source>
        <dbReference type="SAM" id="Phobius"/>
    </source>
</evidence>
<evidence type="ECO:0000259" key="2">
    <source>
        <dbReference type="Pfam" id="PF14317"/>
    </source>
</evidence>
<feature type="domain" description="YcxB-like C-terminal" evidence="2">
    <location>
        <begin position="89"/>
        <end position="151"/>
    </location>
</feature>
<comment type="caution">
    <text evidence="3">The sequence shown here is derived from an EMBL/GenBank/DDBJ whole genome shotgun (WGS) entry which is preliminary data.</text>
</comment>
<name>A0A2N6K761_FISMU</name>
<keyword evidence="4" id="KW-1185">Reference proteome</keyword>
<evidence type="ECO:0000313" key="4">
    <source>
        <dbReference type="Proteomes" id="UP000235036"/>
    </source>
</evidence>
<protein>
    <recommendedName>
        <fullName evidence="2">YcxB-like C-terminal domain-containing protein</fullName>
    </recommendedName>
</protein>
<accession>A0A2N6K761</accession>
<dbReference type="AlphaFoldDB" id="A0A2N6K761"/>
<sequence length="160" mass="19216">MQIKTKTFNLTVKEFRRILNIDHLKRIRFVLILFSALALLNLFLAIIAGIFPWAVILCLLLIAYYVSLPFIVSMKRQPQLNFINRYCELDENFFTVFYEDGSIVKLKYEHFMKVIKRSEYYFLYTSLAQFHYLPISAFETEKDIHRFDLLLEGKQLLKLW</sequence>
<dbReference type="RefSeq" id="WP_016867824.1">
    <property type="nucleotide sequence ID" value="NZ_CAWNVR010000053.1"/>
</dbReference>
<gene>
    <name evidence="3" type="ORF">CEN44_04370</name>
</gene>
<dbReference type="Pfam" id="PF14317">
    <property type="entry name" value="YcxB"/>
    <property type="match status" value="1"/>
</dbReference>
<keyword evidence="1" id="KW-0812">Transmembrane</keyword>
<reference evidence="3 4" key="1">
    <citation type="submission" date="2017-08" db="EMBL/GenBank/DDBJ databases">
        <title>Genomes of Fischerella (Mastigocladus) sp. strains.</title>
        <authorList>
            <person name="Miller S.R."/>
        </authorList>
    </citation>
    <scope>NUCLEOTIDE SEQUENCE [LARGE SCALE GENOMIC DNA]</scope>
    <source>
        <strain evidence="3 4">CCMEE 5323</strain>
    </source>
</reference>
<feature type="transmembrane region" description="Helical" evidence="1">
    <location>
        <begin position="27"/>
        <end position="47"/>
    </location>
</feature>
<organism evidence="3 4">
    <name type="scientific">Fischerella muscicola CCMEE 5323</name>
    <dbReference type="NCBI Taxonomy" id="2019572"/>
    <lineage>
        <taxon>Bacteria</taxon>
        <taxon>Bacillati</taxon>
        <taxon>Cyanobacteriota</taxon>
        <taxon>Cyanophyceae</taxon>
        <taxon>Nostocales</taxon>
        <taxon>Hapalosiphonaceae</taxon>
        <taxon>Fischerella</taxon>
    </lineage>
</organism>
<keyword evidence="1" id="KW-1133">Transmembrane helix</keyword>